<dbReference type="EMBL" id="BART01037986">
    <property type="protein sequence ID" value="GAH13004.1"/>
    <property type="molecule type" value="Genomic_DNA"/>
</dbReference>
<evidence type="ECO:0008006" key="3">
    <source>
        <dbReference type="Google" id="ProtNLM"/>
    </source>
</evidence>
<name>X1E766_9ZZZZ</name>
<organism evidence="2">
    <name type="scientific">marine sediment metagenome</name>
    <dbReference type="NCBI Taxonomy" id="412755"/>
    <lineage>
        <taxon>unclassified sequences</taxon>
        <taxon>metagenomes</taxon>
        <taxon>ecological metagenomes</taxon>
    </lineage>
</organism>
<feature type="non-terminal residue" evidence="2">
    <location>
        <position position="37"/>
    </location>
</feature>
<reference evidence="2" key="1">
    <citation type="journal article" date="2014" name="Front. Microbiol.">
        <title>High frequency of phylogenetically diverse reductive dehalogenase-homologous genes in deep subseafloor sedimentary metagenomes.</title>
        <authorList>
            <person name="Kawai M."/>
            <person name="Futagami T."/>
            <person name="Toyoda A."/>
            <person name="Takaki Y."/>
            <person name="Nishi S."/>
            <person name="Hori S."/>
            <person name="Arai W."/>
            <person name="Tsubouchi T."/>
            <person name="Morono Y."/>
            <person name="Uchiyama I."/>
            <person name="Ito T."/>
            <person name="Fujiyama A."/>
            <person name="Inagaki F."/>
            <person name="Takami H."/>
        </authorList>
    </citation>
    <scope>NUCLEOTIDE SEQUENCE</scope>
    <source>
        <strain evidence="2">Expedition CK06-06</strain>
    </source>
</reference>
<evidence type="ECO:0000313" key="2">
    <source>
        <dbReference type="EMBL" id="GAH13004.1"/>
    </source>
</evidence>
<sequence>MIPNSGNADSYIPDGSEPAQALARTTHLGIGAHADDL</sequence>
<feature type="region of interest" description="Disordered" evidence="1">
    <location>
        <begin position="1"/>
        <end position="37"/>
    </location>
</feature>
<dbReference type="AlphaFoldDB" id="X1E766"/>
<proteinExistence type="predicted"/>
<accession>X1E766</accession>
<protein>
    <recommendedName>
        <fullName evidence="3">PIG-L family deacetylase</fullName>
    </recommendedName>
</protein>
<gene>
    <name evidence="2" type="ORF">S01H4_63253</name>
</gene>
<evidence type="ECO:0000256" key="1">
    <source>
        <dbReference type="SAM" id="MobiDB-lite"/>
    </source>
</evidence>
<comment type="caution">
    <text evidence="2">The sequence shown here is derived from an EMBL/GenBank/DDBJ whole genome shotgun (WGS) entry which is preliminary data.</text>
</comment>